<evidence type="ECO:0000313" key="2">
    <source>
        <dbReference type="Proteomes" id="UP000299102"/>
    </source>
</evidence>
<dbReference type="EMBL" id="BGZK01001065">
    <property type="protein sequence ID" value="GBP70154.1"/>
    <property type="molecule type" value="Genomic_DNA"/>
</dbReference>
<accession>A0A4C1Y587</accession>
<gene>
    <name evidence="1" type="ORF">EVAR_52739_1</name>
</gene>
<protein>
    <submittedName>
        <fullName evidence="1">Uncharacterized protein</fullName>
    </submittedName>
</protein>
<comment type="caution">
    <text evidence="1">The sequence shown here is derived from an EMBL/GenBank/DDBJ whole genome shotgun (WGS) entry which is preliminary data.</text>
</comment>
<evidence type="ECO:0000313" key="1">
    <source>
        <dbReference type="EMBL" id="GBP70154.1"/>
    </source>
</evidence>
<reference evidence="1 2" key="1">
    <citation type="journal article" date="2019" name="Commun. Biol.">
        <title>The bagworm genome reveals a unique fibroin gene that provides high tensile strength.</title>
        <authorList>
            <person name="Kono N."/>
            <person name="Nakamura H."/>
            <person name="Ohtoshi R."/>
            <person name="Tomita M."/>
            <person name="Numata K."/>
            <person name="Arakawa K."/>
        </authorList>
    </citation>
    <scope>NUCLEOTIDE SEQUENCE [LARGE SCALE GENOMIC DNA]</scope>
</reference>
<organism evidence="1 2">
    <name type="scientific">Eumeta variegata</name>
    <name type="common">Bagworm moth</name>
    <name type="synonym">Eumeta japonica</name>
    <dbReference type="NCBI Taxonomy" id="151549"/>
    <lineage>
        <taxon>Eukaryota</taxon>
        <taxon>Metazoa</taxon>
        <taxon>Ecdysozoa</taxon>
        <taxon>Arthropoda</taxon>
        <taxon>Hexapoda</taxon>
        <taxon>Insecta</taxon>
        <taxon>Pterygota</taxon>
        <taxon>Neoptera</taxon>
        <taxon>Endopterygota</taxon>
        <taxon>Lepidoptera</taxon>
        <taxon>Glossata</taxon>
        <taxon>Ditrysia</taxon>
        <taxon>Tineoidea</taxon>
        <taxon>Psychidae</taxon>
        <taxon>Oiketicinae</taxon>
        <taxon>Eumeta</taxon>
    </lineage>
</organism>
<dbReference type="AlphaFoldDB" id="A0A4C1Y587"/>
<sequence>MIAYVRKSKALGAFQVSPPTKLTLMNVVPPLKAFSESFSGTFLYHSFSISSLLPPSDSLFVPKRPERNSDSSGAASVHGQCLPILWWLESSFASR</sequence>
<keyword evidence="2" id="KW-1185">Reference proteome</keyword>
<proteinExistence type="predicted"/>
<name>A0A4C1Y587_EUMVA</name>
<dbReference type="Proteomes" id="UP000299102">
    <property type="component" value="Unassembled WGS sequence"/>
</dbReference>